<dbReference type="GO" id="GO:0046872">
    <property type="term" value="F:metal ion binding"/>
    <property type="evidence" value="ECO:0007669"/>
    <property type="project" value="UniProtKB-KW"/>
</dbReference>
<dbReference type="Gene3D" id="3.20.20.140">
    <property type="entry name" value="Metal-dependent hydrolases"/>
    <property type="match status" value="1"/>
</dbReference>
<dbReference type="InterPro" id="IPR006680">
    <property type="entry name" value="Amidohydro-rel"/>
</dbReference>
<dbReference type="Gene3D" id="2.30.40.10">
    <property type="entry name" value="Urease, subunit C, domain 1"/>
    <property type="match status" value="1"/>
</dbReference>
<evidence type="ECO:0000256" key="1">
    <source>
        <dbReference type="ARBA" id="ARBA00010716"/>
    </source>
</evidence>
<dbReference type="CDD" id="cd00854">
    <property type="entry name" value="NagA"/>
    <property type="match status" value="1"/>
</dbReference>
<proteinExistence type="inferred from homology"/>
<dbReference type="Pfam" id="PF01979">
    <property type="entry name" value="Amidohydro_1"/>
    <property type="match status" value="1"/>
</dbReference>
<dbReference type="PANTHER" id="PTHR11113:SF14">
    <property type="entry name" value="N-ACETYLGLUCOSAMINE-6-PHOSPHATE DEACETYLASE"/>
    <property type="match status" value="1"/>
</dbReference>
<dbReference type="PIRSF" id="PIRSF038994">
    <property type="entry name" value="NagA"/>
    <property type="match status" value="1"/>
</dbReference>
<dbReference type="InterPro" id="IPR032466">
    <property type="entry name" value="Metal_Hydrolase"/>
</dbReference>
<dbReference type="EC" id="3.5.1.25" evidence="9"/>
<feature type="binding site" evidence="7">
    <location>
        <position position="188"/>
    </location>
    <ligand>
        <name>Zn(2+)</name>
        <dbReference type="ChEBI" id="CHEBI:29105"/>
    </ligand>
</feature>
<evidence type="ECO:0000256" key="4">
    <source>
        <dbReference type="ARBA" id="ARBA00023277"/>
    </source>
</evidence>
<evidence type="ECO:0000259" key="8">
    <source>
        <dbReference type="Pfam" id="PF01979"/>
    </source>
</evidence>
<feature type="active site" description="Proton donor/acceptor" evidence="6">
    <location>
        <position position="266"/>
    </location>
</feature>
<dbReference type="SUPFAM" id="SSF51556">
    <property type="entry name" value="Metallo-dependent hydrolases"/>
    <property type="match status" value="1"/>
</dbReference>
<feature type="binding site" evidence="7">
    <location>
        <position position="123"/>
    </location>
    <ligand>
        <name>Zn(2+)</name>
        <dbReference type="ChEBI" id="CHEBI:29105"/>
    </ligand>
</feature>
<evidence type="ECO:0000256" key="6">
    <source>
        <dbReference type="PIRSR" id="PIRSR038994-1"/>
    </source>
</evidence>
<evidence type="ECO:0000313" key="10">
    <source>
        <dbReference type="Proteomes" id="UP000623172"/>
    </source>
</evidence>
<dbReference type="PANTHER" id="PTHR11113">
    <property type="entry name" value="N-ACETYLGLUCOSAMINE-6-PHOSPHATE DEACETYLASE"/>
    <property type="match status" value="1"/>
</dbReference>
<organism evidence="9 10">
    <name type="scientific">Gehongia tenuis</name>
    <dbReference type="NCBI Taxonomy" id="2763655"/>
    <lineage>
        <taxon>Bacteria</taxon>
        <taxon>Bacillati</taxon>
        <taxon>Bacillota</taxon>
        <taxon>Clostridia</taxon>
        <taxon>Christensenellales</taxon>
        <taxon>Christensenellaceae</taxon>
        <taxon>Gehongia</taxon>
    </lineage>
</organism>
<sequence length="374" mass="39972">MTFKLTGGRIFTGGVFVKEDLYLEGDRILQIGGSAPFDASEDVSGSRIVPGFIDTHIHGGLGVDFVQGMPALEKLSRTFPAQGLTGYLPTITGPHNEMKKAVADVRTAMKMDLGSRVLGAHVEGPFLNPKRKGALNAGSLETPDLDSLVDLIGRGEGVAKMTVAPELPGAEKIIRYLAAHGVIASIGHTVATSEIAEKSIAWGVTHATHLFNAMEPMHHRKGGVLPVVLSRPEVVCELVSDLIHVEPAMIQLALHCKKGRINVVTDAMEATGQPDGDYVLSGQKVLVRDGIARLEAGNLASSTLTMDQALRNLVQKMGLPLESVLPLLSEVPADLLGRRDLGRIRPGALADLLVLDDKLTLRSTYVGARKVFER</sequence>
<gene>
    <name evidence="9" type="primary">nagA</name>
    <name evidence="9" type="ORF">H8696_09525</name>
</gene>
<dbReference type="RefSeq" id="WP_249317151.1">
    <property type="nucleotide sequence ID" value="NZ_JACRSR010000004.1"/>
</dbReference>
<accession>A0A926HR99</accession>
<dbReference type="EMBL" id="JACRSR010000004">
    <property type="protein sequence ID" value="MBC8532086.1"/>
    <property type="molecule type" value="Genomic_DNA"/>
</dbReference>
<feature type="domain" description="Amidohydrolase-related" evidence="8">
    <location>
        <begin position="48"/>
        <end position="364"/>
    </location>
</feature>
<dbReference type="GO" id="GO:0006046">
    <property type="term" value="P:N-acetylglucosamine catabolic process"/>
    <property type="evidence" value="ECO:0007669"/>
    <property type="project" value="TreeGrafter"/>
</dbReference>
<keyword evidence="4 5" id="KW-0119">Carbohydrate metabolism</keyword>
<evidence type="ECO:0000256" key="7">
    <source>
        <dbReference type="PIRSR" id="PIRSR038994-3"/>
    </source>
</evidence>
<dbReference type="Proteomes" id="UP000623172">
    <property type="component" value="Unassembled WGS sequence"/>
</dbReference>
<keyword evidence="10" id="KW-1185">Reference proteome</keyword>
<comment type="caution">
    <text evidence="9">The sequence shown here is derived from an EMBL/GenBank/DDBJ whole genome shotgun (WGS) entry which is preliminary data.</text>
</comment>
<reference evidence="9" key="1">
    <citation type="submission" date="2020-08" db="EMBL/GenBank/DDBJ databases">
        <title>Genome public.</title>
        <authorList>
            <person name="Liu C."/>
            <person name="Sun Q."/>
        </authorList>
    </citation>
    <scope>NUCLEOTIDE SEQUENCE</scope>
    <source>
        <strain evidence="9">NSJ-53</strain>
    </source>
</reference>
<evidence type="ECO:0000256" key="3">
    <source>
        <dbReference type="ARBA" id="ARBA00022801"/>
    </source>
</evidence>
<name>A0A926HR99_9FIRM</name>
<keyword evidence="3 5" id="KW-0378">Hydrolase</keyword>
<comment type="similarity">
    <text evidence="1 5">Belongs to the metallo-dependent hydrolases superfamily. NagA family.</text>
</comment>
<keyword evidence="2 7" id="KW-0479">Metal-binding</keyword>
<dbReference type="SUPFAM" id="SSF51338">
    <property type="entry name" value="Composite domain of metallo-dependent hydrolases"/>
    <property type="match status" value="1"/>
</dbReference>
<feature type="binding site" evidence="7">
    <location>
        <position position="209"/>
    </location>
    <ligand>
        <name>Zn(2+)</name>
        <dbReference type="ChEBI" id="CHEBI:29105"/>
    </ligand>
</feature>
<comment type="cofactor">
    <cofactor evidence="7">
        <name>a divalent metal cation</name>
        <dbReference type="ChEBI" id="CHEBI:60240"/>
    </cofactor>
    <text evidence="7">Binds 1 divalent metal cation per subunit.</text>
</comment>
<evidence type="ECO:0000313" key="9">
    <source>
        <dbReference type="EMBL" id="MBC8532086.1"/>
    </source>
</evidence>
<dbReference type="InterPro" id="IPR003764">
    <property type="entry name" value="GlcNAc_6-P_deAcase"/>
</dbReference>
<protein>
    <submittedName>
        <fullName evidence="9">N-acetylglucosamine-6-phosphate deacetylase</fullName>
        <ecNumber evidence="9">3.5.1.25</ecNumber>
    </submittedName>
</protein>
<evidence type="ECO:0000256" key="2">
    <source>
        <dbReference type="ARBA" id="ARBA00022723"/>
    </source>
</evidence>
<evidence type="ECO:0000256" key="5">
    <source>
        <dbReference type="PIRNR" id="PIRNR038994"/>
    </source>
</evidence>
<dbReference type="AlphaFoldDB" id="A0A926HR99"/>
<dbReference type="NCBIfam" id="TIGR00221">
    <property type="entry name" value="nagA"/>
    <property type="match status" value="1"/>
</dbReference>
<dbReference type="GO" id="GO:0008448">
    <property type="term" value="F:N-acetylglucosamine-6-phosphate deacetylase activity"/>
    <property type="evidence" value="ECO:0007669"/>
    <property type="project" value="UniProtKB-EC"/>
</dbReference>
<dbReference type="InterPro" id="IPR011059">
    <property type="entry name" value="Metal-dep_hydrolase_composite"/>
</dbReference>